<dbReference type="RefSeq" id="XP_008603613.1">
    <property type="nucleotide sequence ID" value="XM_008605391.1"/>
</dbReference>
<dbReference type="HOGENOM" id="CLU_2637708_0_0_1"/>
<evidence type="ECO:0000313" key="2">
    <source>
        <dbReference type="Proteomes" id="UP000002762"/>
    </source>
</evidence>
<proteinExistence type="predicted"/>
<reference evidence="1 2" key="1">
    <citation type="journal article" date="2012" name="Sci. Rep.">
        <title>Genomic perspectives on the evolution of fungal entomopathogenicity in Beauveria bassiana.</title>
        <authorList>
            <person name="Xiao G."/>
            <person name="Ying S.H."/>
            <person name="Zheng P."/>
            <person name="Wang Z.L."/>
            <person name="Zhang S."/>
            <person name="Xie X.Q."/>
            <person name="Shang Y."/>
            <person name="St Leger R.J."/>
            <person name="Zhao G.P."/>
            <person name="Wang C."/>
            <person name="Feng M.G."/>
        </authorList>
    </citation>
    <scope>NUCLEOTIDE SEQUENCE [LARGE SCALE GENOMIC DNA]</scope>
    <source>
        <strain evidence="1 2">ARSEF 2860</strain>
    </source>
</reference>
<dbReference type="InParanoid" id="J5J9J7"/>
<dbReference type="GeneID" id="19893306"/>
<dbReference type="EMBL" id="JH725268">
    <property type="protein sequence ID" value="EJP60756.1"/>
    <property type="molecule type" value="Genomic_DNA"/>
</dbReference>
<sequence>MPLINARDEAHQPSDLATSLTALTSTNSGFFTLRHSRCCHNHIITDNPSEASSLSLYWTHDQLGSARVHLVNGIGTR</sequence>
<dbReference type="AlphaFoldDB" id="J5J9J7"/>
<accession>J5J9J7</accession>
<organism evidence="1 2">
    <name type="scientific">Beauveria bassiana (strain ARSEF 2860)</name>
    <name type="common">White muscardine disease fungus</name>
    <name type="synonym">Tritirachium shiotae</name>
    <dbReference type="NCBI Taxonomy" id="655819"/>
    <lineage>
        <taxon>Eukaryota</taxon>
        <taxon>Fungi</taxon>
        <taxon>Dikarya</taxon>
        <taxon>Ascomycota</taxon>
        <taxon>Pezizomycotina</taxon>
        <taxon>Sordariomycetes</taxon>
        <taxon>Hypocreomycetidae</taxon>
        <taxon>Hypocreales</taxon>
        <taxon>Cordycipitaceae</taxon>
        <taxon>Beauveria</taxon>
    </lineage>
</organism>
<gene>
    <name evidence="1" type="ORF">BBA_10294</name>
</gene>
<name>J5J9J7_BEAB2</name>
<evidence type="ECO:0000313" key="1">
    <source>
        <dbReference type="EMBL" id="EJP60756.1"/>
    </source>
</evidence>
<protein>
    <submittedName>
        <fullName evidence="1">Uncharacterized protein</fullName>
    </submittedName>
</protein>
<keyword evidence="2" id="KW-1185">Reference proteome</keyword>
<dbReference type="Proteomes" id="UP000002762">
    <property type="component" value="Unassembled WGS sequence"/>
</dbReference>